<feature type="region of interest" description="Disordered" evidence="1">
    <location>
        <begin position="382"/>
        <end position="432"/>
    </location>
</feature>
<keyword evidence="3" id="KW-1185">Reference proteome</keyword>
<dbReference type="GeneID" id="107269433"/>
<feature type="region of interest" description="Disordered" evidence="1">
    <location>
        <begin position="177"/>
        <end position="199"/>
    </location>
</feature>
<feature type="compositionally biased region" description="Basic residues" evidence="1">
    <location>
        <begin position="408"/>
        <end position="424"/>
    </location>
</feature>
<feature type="region of interest" description="Disordered" evidence="1">
    <location>
        <begin position="137"/>
        <end position="163"/>
    </location>
</feature>
<dbReference type="RefSeq" id="XP_015598745.1">
    <property type="nucleotide sequence ID" value="XM_015743259.2"/>
</dbReference>
<evidence type="ECO:0000313" key="3">
    <source>
        <dbReference type="Proteomes" id="UP000694920"/>
    </source>
</evidence>
<name>A0AAJ7C085_CEPCN</name>
<feature type="transmembrane region" description="Helical" evidence="2">
    <location>
        <begin position="16"/>
        <end position="39"/>
    </location>
</feature>
<sequence length="524" mass="58604">MVRVRNFIQCIASTKMIIILGTALSVGVVAACTVPWFYWNKSRRRSNNEHSAGSENGQDHGSVNSSIPEGIDTRRLSGSADSYQSSQIEIKISGISREQFLRNLMSSGATQENEALRYAEVPENRVISVPEIASVQTTQSTMGRHTVSEGSEIKPDIQNTDNSCKSPIKIMQCQTNMDDQPGPSSSGLHKTSETEVTRSLDLPKERLIEPTKSTASQYQTAPSFVNAVNESIRSDTGTPGATKSTDRKYLSNISNKLKTMWINVKRKRSSDRSLEMEPANKENLENNHPTSHSTLLEKSKEESQQLQNEVLRGVAAILARSRERLDDDYNEPTMIIKISGLDRGALHDFVNNTNFGNRHASSCKSEQSNLSLNLEMDEWESDSIDEDNDNHARNDYPETDTPTVDKRSRVRHHSSLPIKSKRNHSNSLMSFRPPKRMTKTLESSRLNLGDGDDRLNMTINENDDSAINGYSSIDPSSRTSYMSLPNTVNENTSDDCNQLQQARKGSRGDFFESVSKVMDRLSNW</sequence>
<feature type="compositionally biased region" description="Basic and acidic residues" evidence="1">
    <location>
        <begin position="190"/>
        <end position="199"/>
    </location>
</feature>
<feature type="region of interest" description="Disordered" evidence="1">
    <location>
        <begin position="267"/>
        <end position="306"/>
    </location>
</feature>
<proteinExistence type="predicted"/>
<reference evidence="4" key="1">
    <citation type="submission" date="2025-08" db="UniProtKB">
        <authorList>
            <consortium name="RefSeq"/>
        </authorList>
    </citation>
    <scope>IDENTIFICATION</scope>
</reference>
<feature type="compositionally biased region" description="Basic and acidic residues" evidence="1">
    <location>
        <begin position="270"/>
        <end position="285"/>
    </location>
</feature>
<evidence type="ECO:0000256" key="2">
    <source>
        <dbReference type="SAM" id="Phobius"/>
    </source>
</evidence>
<dbReference type="PROSITE" id="PS51257">
    <property type="entry name" value="PROKAR_LIPOPROTEIN"/>
    <property type="match status" value="1"/>
</dbReference>
<gene>
    <name evidence="4" type="primary">LOC107269433</name>
</gene>
<dbReference type="Proteomes" id="UP000694920">
    <property type="component" value="Unplaced"/>
</dbReference>
<evidence type="ECO:0000313" key="4">
    <source>
        <dbReference type="RefSeq" id="XP_015598745.1"/>
    </source>
</evidence>
<feature type="compositionally biased region" description="Polar residues" evidence="1">
    <location>
        <begin position="49"/>
        <end position="67"/>
    </location>
</feature>
<keyword evidence="2" id="KW-1133">Transmembrane helix</keyword>
<keyword evidence="2" id="KW-0472">Membrane</keyword>
<organism evidence="3 4">
    <name type="scientific">Cephus cinctus</name>
    <name type="common">Wheat stem sawfly</name>
    <dbReference type="NCBI Taxonomy" id="211228"/>
    <lineage>
        <taxon>Eukaryota</taxon>
        <taxon>Metazoa</taxon>
        <taxon>Ecdysozoa</taxon>
        <taxon>Arthropoda</taxon>
        <taxon>Hexapoda</taxon>
        <taxon>Insecta</taxon>
        <taxon>Pterygota</taxon>
        <taxon>Neoptera</taxon>
        <taxon>Endopterygota</taxon>
        <taxon>Hymenoptera</taxon>
        <taxon>Cephoidea</taxon>
        <taxon>Cephidae</taxon>
        <taxon>Cephus</taxon>
    </lineage>
</organism>
<dbReference type="AlphaFoldDB" id="A0AAJ7C085"/>
<accession>A0AAJ7C085</accession>
<evidence type="ECO:0000256" key="1">
    <source>
        <dbReference type="SAM" id="MobiDB-lite"/>
    </source>
</evidence>
<protein>
    <submittedName>
        <fullName evidence="4">Uncharacterized protein LOC107269433</fullName>
    </submittedName>
</protein>
<dbReference type="KEGG" id="ccin:107269433"/>
<keyword evidence="2" id="KW-0812">Transmembrane</keyword>
<feature type="region of interest" description="Disordered" evidence="1">
    <location>
        <begin position="45"/>
        <end position="80"/>
    </location>
</feature>
<feature type="compositionally biased region" description="Polar residues" evidence="1">
    <location>
        <begin position="177"/>
        <end position="189"/>
    </location>
</feature>